<gene>
    <name evidence="1" type="ORF">FHS29_006048</name>
</gene>
<proteinExistence type="predicted"/>
<dbReference type="EMBL" id="JACHJN010000011">
    <property type="protein sequence ID" value="MBB5959427.1"/>
    <property type="molecule type" value="Genomic_DNA"/>
</dbReference>
<keyword evidence="2" id="KW-1185">Reference proteome</keyword>
<protein>
    <recommendedName>
        <fullName evidence="3">DUF742 domain-containing protein</fullName>
    </recommendedName>
</protein>
<dbReference type="InterPro" id="IPR007995">
    <property type="entry name" value="DUF742"/>
</dbReference>
<dbReference type="Pfam" id="PF05331">
    <property type="entry name" value="DUF742"/>
    <property type="match status" value="1"/>
</dbReference>
<dbReference type="AlphaFoldDB" id="A0A841CTR3"/>
<evidence type="ECO:0000313" key="2">
    <source>
        <dbReference type="Proteomes" id="UP000547510"/>
    </source>
</evidence>
<dbReference type="PANTHER" id="PTHR36221">
    <property type="entry name" value="DUF742 DOMAIN-CONTAINING PROTEIN"/>
    <property type="match status" value="1"/>
</dbReference>
<reference evidence="1 2" key="1">
    <citation type="submission" date="2020-08" db="EMBL/GenBank/DDBJ databases">
        <title>Genomic Encyclopedia of Type Strains, Phase III (KMG-III): the genomes of soil and plant-associated and newly described type strains.</title>
        <authorList>
            <person name="Whitman W."/>
        </authorList>
    </citation>
    <scope>NUCLEOTIDE SEQUENCE [LARGE SCALE GENOMIC DNA]</scope>
    <source>
        <strain evidence="1 2">CECT 8640</strain>
    </source>
</reference>
<name>A0A841CTR3_9PSEU</name>
<organism evidence="1 2">
    <name type="scientific">Saccharothrix tamanrassetensis</name>
    <dbReference type="NCBI Taxonomy" id="1051531"/>
    <lineage>
        <taxon>Bacteria</taxon>
        <taxon>Bacillati</taxon>
        <taxon>Actinomycetota</taxon>
        <taxon>Actinomycetes</taxon>
        <taxon>Pseudonocardiales</taxon>
        <taxon>Pseudonocardiaceae</taxon>
        <taxon>Saccharothrix</taxon>
    </lineage>
</organism>
<evidence type="ECO:0000313" key="1">
    <source>
        <dbReference type="EMBL" id="MBB5959427.1"/>
    </source>
</evidence>
<sequence length="125" mass="13616">MDAEGEAEPEKEWTGPLVRPYAWTGGRTSSDYDLRLETLVSLEENGVAIAMRDNGPERRSIVELCAYPRSVAEVSALLSLPLGVVRVLLSDLITMGVLTMHQNAAAPGGPDLVLMERVLRGLRNL</sequence>
<accession>A0A841CTR3</accession>
<comment type="caution">
    <text evidence="1">The sequence shown here is derived from an EMBL/GenBank/DDBJ whole genome shotgun (WGS) entry which is preliminary data.</text>
</comment>
<dbReference type="RefSeq" id="WP_184696310.1">
    <property type="nucleotide sequence ID" value="NZ_JACHJN010000011.1"/>
</dbReference>
<dbReference type="PANTHER" id="PTHR36221:SF1">
    <property type="entry name" value="DUF742 DOMAIN-CONTAINING PROTEIN"/>
    <property type="match status" value="1"/>
</dbReference>
<dbReference type="Proteomes" id="UP000547510">
    <property type="component" value="Unassembled WGS sequence"/>
</dbReference>
<evidence type="ECO:0008006" key="3">
    <source>
        <dbReference type="Google" id="ProtNLM"/>
    </source>
</evidence>